<evidence type="ECO:0000256" key="1">
    <source>
        <dbReference type="SAM" id="MobiDB-lite"/>
    </source>
</evidence>
<accession>A0A7W8VCN0</accession>
<reference evidence="3 4" key="1">
    <citation type="submission" date="2020-08" db="EMBL/GenBank/DDBJ databases">
        <title>Sequencing the genomes of 1000 actinobacteria strains.</title>
        <authorList>
            <person name="Klenk H.-P."/>
        </authorList>
    </citation>
    <scope>NUCLEOTIDE SEQUENCE [LARGE SCALE GENOMIC DNA]</scope>
    <source>
        <strain evidence="3 4">DSM 44551</strain>
    </source>
</reference>
<gene>
    <name evidence="3" type="ORF">HDA36_001148</name>
</gene>
<sequence>MADDRRQGVLRRVARGAPLRWAAAAVLGAAAVGVPGWAQYRELADTGAIPPAAEAADGATARLAGSEWEFLGAEAGEEPYPGARSVDVFFAVTPEDGAAAERVGSYCRLRAVDGRGRVWEDGLRAAAGPPFLEEAGETAGGGCLTAPPDNEPFPPGEASLLAVHFTVAADAGRDLRFEVEVATHVPEEDPLEETSLTDLEEFEEEKDPPRPAAVSFGYREFDRAVLGRWGIRP</sequence>
<feature type="region of interest" description="Disordered" evidence="1">
    <location>
        <begin position="186"/>
        <end position="213"/>
    </location>
</feature>
<dbReference type="RefSeq" id="WP_184389971.1">
    <property type="nucleotide sequence ID" value="NZ_BAAAJD010000158.1"/>
</dbReference>
<keyword evidence="2" id="KW-1133">Transmembrane helix</keyword>
<dbReference type="Proteomes" id="UP000572635">
    <property type="component" value="Unassembled WGS sequence"/>
</dbReference>
<keyword evidence="2" id="KW-0812">Transmembrane</keyword>
<evidence type="ECO:0000313" key="4">
    <source>
        <dbReference type="Proteomes" id="UP000572635"/>
    </source>
</evidence>
<dbReference type="EMBL" id="JACHDB010000001">
    <property type="protein sequence ID" value="MBB5431064.1"/>
    <property type="molecule type" value="Genomic_DNA"/>
</dbReference>
<organism evidence="3 4">
    <name type="scientific">Nocardiopsis composta</name>
    <dbReference type="NCBI Taxonomy" id="157465"/>
    <lineage>
        <taxon>Bacteria</taxon>
        <taxon>Bacillati</taxon>
        <taxon>Actinomycetota</taxon>
        <taxon>Actinomycetes</taxon>
        <taxon>Streptosporangiales</taxon>
        <taxon>Nocardiopsidaceae</taxon>
        <taxon>Nocardiopsis</taxon>
    </lineage>
</organism>
<keyword evidence="4" id="KW-1185">Reference proteome</keyword>
<keyword evidence="2" id="KW-0472">Membrane</keyword>
<feature type="transmembrane region" description="Helical" evidence="2">
    <location>
        <begin position="21"/>
        <end position="40"/>
    </location>
</feature>
<evidence type="ECO:0000313" key="3">
    <source>
        <dbReference type="EMBL" id="MBB5431064.1"/>
    </source>
</evidence>
<name>A0A7W8VCN0_9ACTN</name>
<protein>
    <submittedName>
        <fullName evidence="3">Uncharacterized protein</fullName>
    </submittedName>
</protein>
<comment type="caution">
    <text evidence="3">The sequence shown here is derived from an EMBL/GenBank/DDBJ whole genome shotgun (WGS) entry which is preliminary data.</text>
</comment>
<evidence type="ECO:0000256" key="2">
    <source>
        <dbReference type="SAM" id="Phobius"/>
    </source>
</evidence>
<proteinExistence type="predicted"/>
<dbReference type="AlphaFoldDB" id="A0A7W8VCN0"/>